<evidence type="ECO:0000256" key="1">
    <source>
        <dbReference type="SAM" id="MobiDB-lite"/>
    </source>
</evidence>
<evidence type="ECO:0000313" key="4">
    <source>
        <dbReference type="Proteomes" id="UP000651482"/>
    </source>
</evidence>
<protein>
    <submittedName>
        <fullName evidence="3">WG repeat-containing protein</fullName>
    </submittedName>
</protein>
<keyword evidence="4" id="KW-1185">Reference proteome</keyword>
<reference evidence="3" key="1">
    <citation type="submission" date="2020-08" db="EMBL/GenBank/DDBJ databases">
        <title>Genome public.</title>
        <authorList>
            <person name="Liu C."/>
            <person name="Sun Q."/>
        </authorList>
    </citation>
    <scope>NUCLEOTIDE SEQUENCE</scope>
    <source>
        <strain evidence="3">NSJ-40</strain>
    </source>
</reference>
<dbReference type="EMBL" id="JACRSN010000003">
    <property type="protein sequence ID" value="MBC8532978.1"/>
    <property type="molecule type" value="Genomic_DNA"/>
</dbReference>
<dbReference type="PANTHER" id="PTHR37841">
    <property type="entry name" value="GLR2918 PROTEIN"/>
    <property type="match status" value="1"/>
</dbReference>
<sequence length="423" mass="45300">MRGRIWIAGLLALFLLLSGCASGEAHSSEDEAISASSDPETPQITSAADLPRGTAPTKALLAAAQAQPEGLWGYLAPDGSWAIEPAFLSADSFSEGLAVVETEGEYHESVFGYIDQTGSYSGNLHPWFTGAWKFSDGLARVTDNSSDYFYINRKAELAFPQRILQNDAGNYYEAFVNAFNFATDFCGGYALVAEENPYTGKTQFAVISDTGELVLQLDPKYCEGEMHAVAGSAPDENGYCIVGVENGGSVLYGVLNLQGETVLSLEYDEIYPFAEGCFAARKAGLWGFVDADGQTVLPFQFEGARPFSGTAAPVKQDGNWGIVDREGKWLREPEFASVSEAGFSEGLLAVSDGEGWGYLDARGMTIVPPVLAAAGDFSEGLAWFSDANGRFGYLNTQGEVVIEPEFSAASDFCSAEIPPENKE</sequence>
<dbReference type="AlphaFoldDB" id="A0A926D7S0"/>
<dbReference type="RefSeq" id="WP_249318256.1">
    <property type="nucleotide sequence ID" value="NZ_JACRSN010000003.1"/>
</dbReference>
<dbReference type="PANTHER" id="PTHR37841:SF1">
    <property type="entry name" value="DUF3298 DOMAIN-CONTAINING PROTEIN"/>
    <property type="match status" value="1"/>
</dbReference>
<dbReference type="Proteomes" id="UP000651482">
    <property type="component" value="Unassembled WGS sequence"/>
</dbReference>
<feature type="region of interest" description="Disordered" evidence="1">
    <location>
        <begin position="28"/>
        <end position="49"/>
    </location>
</feature>
<dbReference type="SUPFAM" id="SSF69360">
    <property type="entry name" value="Cell wall binding repeat"/>
    <property type="match status" value="1"/>
</dbReference>
<gene>
    <name evidence="3" type="ORF">IAG03_02970</name>
</gene>
<name>A0A926D7S0_9FIRM</name>
<evidence type="ECO:0000313" key="3">
    <source>
        <dbReference type="EMBL" id="MBC8532978.1"/>
    </source>
</evidence>
<feature type="chain" id="PRO_5037755731" evidence="2">
    <location>
        <begin position="28"/>
        <end position="423"/>
    </location>
</feature>
<dbReference type="PROSITE" id="PS51257">
    <property type="entry name" value="PROKAR_LIPOPROTEIN"/>
    <property type="match status" value="1"/>
</dbReference>
<feature type="signal peptide" evidence="2">
    <location>
        <begin position="1"/>
        <end position="27"/>
    </location>
</feature>
<dbReference type="Pfam" id="PF14903">
    <property type="entry name" value="WG_beta_rep"/>
    <property type="match status" value="4"/>
</dbReference>
<comment type="caution">
    <text evidence="3">The sequence shown here is derived from an EMBL/GenBank/DDBJ whole genome shotgun (WGS) entry which is preliminary data.</text>
</comment>
<keyword evidence="2" id="KW-0732">Signal</keyword>
<proteinExistence type="predicted"/>
<evidence type="ECO:0000256" key="2">
    <source>
        <dbReference type="SAM" id="SignalP"/>
    </source>
</evidence>
<accession>A0A926D7S0</accession>
<dbReference type="InterPro" id="IPR032774">
    <property type="entry name" value="WG_beta_rep"/>
</dbReference>
<organism evidence="3 4">
    <name type="scientific">Yeguia hominis</name>
    <dbReference type="NCBI Taxonomy" id="2763662"/>
    <lineage>
        <taxon>Bacteria</taxon>
        <taxon>Bacillati</taxon>
        <taxon>Bacillota</taxon>
        <taxon>Clostridia</taxon>
        <taxon>Eubacteriales</taxon>
        <taxon>Yeguiaceae</taxon>
        <taxon>Yeguia</taxon>
    </lineage>
</organism>